<dbReference type="AlphaFoldDB" id="I4YGD2"/>
<dbReference type="RefSeq" id="XP_006956839.1">
    <property type="nucleotide sequence ID" value="XM_006956777.1"/>
</dbReference>
<proteinExistence type="predicted"/>
<feature type="region of interest" description="Disordered" evidence="1">
    <location>
        <begin position="1"/>
        <end position="21"/>
    </location>
</feature>
<evidence type="ECO:0000313" key="4">
    <source>
        <dbReference type="Proteomes" id="UP000005242"/>
    </source>
</evidence>
<dbReference type="GeneID" id="18475847"/>
<feature type="non-terminal residue" evidence="3">
    <location>
        <position position="1"/>
    </location>
</feature>
<dbReference type="InterPro" id="IPR057402">
    <property type="entry name" value="AIM3_BBC1_C"/>
</dbReference>
<dbReference type="Proteomes" id="UP000005242">
    <property type="component" value="Unassembled WGS sequence"/>
</dbReference>
<evidence type="ECO:0000256" key="1">
    <source>
        <dbReference type="SAM" id="MobiDB-lite"/>
    </source>
</evidence>
<feature type="non-terminal residue" evidence="3">
    <location>
        <position position="72"/>
    </location>
</feature>
<name>I4YGD2_WALMC</name>
<dbReference type="EMBL" id="JH668226">
    <property type="protein sequence ID" value="EIM23024.1"/>
    <property type="molecule type" value="Genomic_DNA"/>
</dbReference>
<dbReference type="Pfam" id="PF25459">
    <property type="entry name" value="AIM3_BBC1_C"/>
    <property type="match status" value="1"/>
</dbReference>
<dbReference type="eggNOG" id="ENOG502QQMM">
    <property type="taxonomic scope" value="Eukaryota"/>
</dbReference>
<gene>
    <name evidence="3" type="ORF">WALSEDRAFT_9207</name>
</gene>
<sequence length="72" mass="7845">FGHLVHAQTTQGLAKRLDDPRPGDVLVLRHAEFKGRKALGNYKASFGAHGPQVAFVTEYDLKKGKVTAIQTS</sequence>
<protein>
    <recommendedName>
        <fullName evidence="2">BBC1/AIM3 cysteine proteinase-fold domain-containing protein</fullName>
    </recommendedName>
</protein>
<feature type="domain" description="BBC1/AIM3 cysteine proteinase-fold" evidence="2">
    <location>
        <begin position="1"/>
        <end position="71"/>
    </location>
</feature>
<keyword evidence="4" id="KW-1185">Reference proteome</keyword>
<dbReference type="HOGENOM" id="CLU_2729389_0_0_1"/>
<organism evidence="3 4">
    <name type="scientific">Wallemia mellicola (strain ATCC MYA-4683 / CBS 633.66)</name>
    <name type="common">Wallemia sebi (CBS 633.66)</name>
    <dbReference type="NCBI Taxonomy" id="671144"/>
    <lineage>
        <taxon>Eukaryota</taxon>
        <taxon>Fungi</taxon>
        <taxon>Dikarya</taxon>
        <taxon>Basidiomycota</taxon>
        <taxon>Wallemiomycotina</taxon>
        <taxon>Wallemiomycetes</taxon>
        <taxon>Wallemiales</taxon>
        <taxon>Wallemiaceae</taxon>
        <taxon>Wallemia</taxon>
    </lineage>
</organism>
<evidence type="ECO:0000259" key="2">
    <source>
        <dbReference type="Pfam" id="PF25459"/>
    </source>
</evidence>
<dbReference type="InParanoid" id="I4YGD2"/>
<reference evidence="3 4" key="1">
    <citation type="journal article" date="2012" name="Fungal Genet. Biol.">
        <title>The genome of the xerotolerant mold Wallemia sebi reveals adaptations to osmotic stress and suggests cryptic sexual reproduction.</title>
        <authorList>
            <person name="Padamsee M."/>
            <person name="Kumar T.K.A."/>
            <person name="Riley R."/>
            <person name="Binder M."/>
            <person name="Boyd A."/>
            <person name="Calvo A.M."/>
            <person name="Furukawa K."/>
            <person name="Hesse C."/>
            <person name="Hohmann S."/>
            <person name="James T.Y."/>
            <person name="LaButti K."/>
            <person name="Lapidus A."/>
            <person name="Lindquist E."/>
            <person name="Lucas S."/>
            <person name="Miller K."/>
            <person name="Shantappa S."/>
            <person name="Grigoriev I.V."/>
            <person name="Hibbett D.S."/>
            <person name="McLaughlin D.J."/>
            <person name="Spatafora J.W."/>
            <person name="Aime M.C."/>
        </authorList>
    </citation>
    <scope>NUCLEOTIDE SEQUENCE [LARGE SCALE GENOMIC DNA]</scope>
    <source>
        <strain evidence="4">ATCC MYA-4683 / CBS 633.66</strain>
    </source>
</reference>
<accession>I4YGD2</accession>
<dbReference type="KEGG" id="wse:WALSEDRAFT_9207"/>
<dbReference type="OrthoDB" id="207120at2759"/>
<evidence type="ECO:0000313" key="3">
    <source>
        <dbReference type="EMBL" id="EIM23024.1"/>
    </source>
</evidence>